<feature type="region of interest" description="Disordered" evidence="1">
    <location>
        <begin position="313"/>
        <end position="372"/>
    </location>
</feature>
<evidence type="ECO:0000313" key="2">
    <source>
        <dbReference type="EMBL" id="CUC10122.1"/>
    </source>
</evidence>
<evidence type="ECO:0000256" key="1">
    <source>
        <dbReference type="SAM" id="MobiDB-lite"/>
    </source>
</evidence>
<feature type="compositionally biased region" description="Gly residues" evidence="1">
    <location>
        <begin position="348"/>
        <end position="365"/>
    </location>
</feature>
<dbReference type="EMBL" id="CDMZ01002717">
    <property type="protein sequence ID" value="CUC10122.1"/>
    <property type="molecule type" value="Genomic_DNA"/>
</dbReference>
<feature type="compositionally biased region" description="Acidic residues" evidence="1">
    <location>
        <begin position="83"/>
        <end position="96"/>
    </location>
</feature>
<dbReference type="AlphaFoldDB" id="A0A0K6S8X0"/>
<feature type="compositionally biased region" description="Basic residues" evidence="1">
    <location>
        <begin position="63"/>
        <end position="72"/>
    </location>
</feature>
<feature type="compositionally biased region" description="Basic and acidic residues" evidence="1">
    <location>
        <begin position="313"/>
        <end position="326"/>
    </location>
</feature>
<organism evidence="2">
    <name type="scientific">Chromera velia CCMP2878</name>
    <dbReference type="NCBI Taxonomy" id="1169474"/>
    <lineage>
        <taxon>Eukaryota</taxon>
        <taxon>Sar</taxon>
        <taxon>Alveolata</taxon>
        <taxon>Colpodellida</taxon>
        <taxon>Chromeraceae</taxon>
        <taxon>Chromera</taxon>
    </lineage>
</organism>
<name>A0A0K6S8X0_9ALVE</name>
<gene>
    <name evidence="2" type="ORF">Cvel_27651.t2.CR2</name>
</gene>
<reference evidence="2" key="1">
    <citation type="submission" date="2014-11" db="EMBL/GenBank/DDBJ databases">
        <title>Molecular phylogeny of cliff fern family Woodsiaceae with morphological implications.</title>
        <authorList>
            <person name="Shao Y.-Z."/>
            <person name="Wei R."/>
            <person name="Zhang X.-C."/>
        </authorList>
    </citation>
    <scope>NUCLEOTIDE SEQUENCE</scope>
</reference>
<dbReference type="PhylomeDB" id="A0A0K6S8X0"/>
<feature type="compositionally biased region" description="Basic and acidic residues" evidence="1">
    <location>
        <begin position="10"/>
        <end position="21"/>
    </location>
</feature>
<accession>A0A0K6S8X0</accession>
<feature type="region of interest" description="Disordered" evidence="1">
    <location>
        <begin position="60"/>
        <end position="102"/>
    </location>
</feature>
<feature type="compositionally biased region" description="Basic and acidic residues" evidence="1">
    <location>
        <begin position="336"/>
        <end position="345"/>
    </location>
</feature>
<feature type="region of interest" description="Disordered" evidence="1">
    <location>
        <begin position="439"/>
        <end position="459"/>
    </location>
</feature>
<dbReference type="VEuPathDB" id="CryptoDB:Cvel_27651"/>
<feature type="region of interest" description="Disordered" evidence="1">
    <location>
        <begin position="1"/>
        <end position="34"/>
    </location>
</feature>
<protein>
    <submittedName>
        <fullName evidence="2">Uncharacterized protein</fullName>
    </submittedName>
</protein>
<proteinExistence type="predicted"/>
<sequence length="489" mass="54330">MVRTRAQRRKEKEEAKKKAQEEAVAAQSSSNAVTLDSKLDSLLEKKLEEKIDKIVEKILEKKKSGKNKRRQKVSVAVPSNDLDSSDDSDSSSESESSDSSSVVSSSSWKKVKVDWALLPVFDPKEGFEDWERQWGDFMKEELRRSRFGSSGQWKRVVRMGMYKAAKNDSTFKSHLKRFFRAGLKHKEVLRRVKEEYLSNLLVRQLAVEEKVKEFPYDTNRRSAAGEVLKPKIKFGFKTLRQRLSNLEVEVMGVQRPIEDAAKPTIILHALDSDQKNTLITAIRAQKGEMLLDLNSLSWDDIRPHLDWFAAIEEKEKGGEGGREKAGRSSNPKAGHRGNDRGRQRENGNTGGSSGQGSSGSSGQGGQHPVCYTCGRKHEDRQSFVPQEDSFSDVDMDEMEVDSSAERHARFSSSFGPAYFFPDVPRRAAKQAEQCVLSPSMASEGGEGANASVLPPAASAGQSLRGGYLEMIPQHQGGELDGDTEGVQGS</sequence>